<dbReference type="Proteomes" id="UP000001064">
    <property type="component" value="Unassembled WGS sequence"/>
</dbReference>
<keyword evidence="2" id="KW-1185">Reference proteome</keyword>
<protein>
    <submittedName>
        <fullName evidence="1">Uncharacterized protein</fullName>
    </submittedName>
</protein>
<proteinExistence type="predicted"/>
<evidence type="ECO:0000313" key="2">
    <source>
        <dbReference type="Proteomes" id="UP000001064"/>
    </source>
</evidence>
<dbReference type="KEGG" id="dpp:DICPUDRAFT_158988"/>
<gene>
    <name evidence="1" type="ORF">DICPUDRAFT_158988</name>
</gene>
<name>F1A2Z7_DICPU</name>
<organism evidence="1 2">
    <name type="scientific">Dictyostelium purpureum</name>
    <name type="common">Slime mold</name>
    <dbReference type="NCBI Taxonomy" id="5786"/>
    <lineage>
        <taxon>Eukaryota</taxon>
        <taxon>Amoebozoa</taxon>
        <taxon>Evosea</taxon>
        <taxon>Eumycetozoa</taxon>
        <taxon>Dictyostelia</taxon>
        <taxon>Dictyosteliales</taxon>
        <taxon>Dictyosteliaceae</taxon>
        <taxon>Dictyostelium</taxon>
    </lineage>
</organism>
<dbReference type="VEuPathDB" id="AmoebaDB:DICPUDRAFT_158988"/>
<evidence type="ECO:0000313" key="1">
    <source>
        <dbReference type="EMBL" id="EGC29430.1"/>
    </source>
</evidence>
<dbReference type="InParanoid" id="F1A2Z7"/>
<reference evidence="2" key="1">
    <citation type="journal article" date="2011" name="Genome Biol.">
        <title>Comparative genomics of the social amoebae Dictyostelium discoideum and Dictyostelium purpureum.</title>
        <authorList>
            <consortium name="US DOE Joint Genome Institute (JGI-PGF)"/>
            <person name="Sucgang R."/>
            <person name="Kuo A."/>
            <person name="Tian X."/>
            <person name="Salerno W."/>
            <person name="Parikh A."/>
            <person name="Feasley C.L."/>
            <person name="Dalin E."/>
            <person name="Tu H."/>
            <person name="Huang E."/>
            <person name="Barry K."/>
            <person name="Lindquist E."/>
            <person name="Shapiro H."/>
            <person name="Bruce D."/>
            <person name="Schmutz J."/>
            <person name="Salamov A."/>
            <person name="Fey P."/>
            <person name="Gaudet P."/>
            <person name="Anjard C."/>
            <person name="Babu M.M."/>
            <person name="Basu S."/>
            <person name="Bushmanova Y."/>
            <person name="van der Wel H."/>
            <person name="Katoh-Kurasawa M."/>
            <person name="Dinh C."/>
            <person name="Coutinho P.M."/>
            <person name="Saito T."/>
            <person name="Elias M."/>
            <person name="Schaap P."/>
            <person name="Kay R.R."/>
            <person name="Henrissat B."/>
            <person name="Eichinger L."/>
            <person name="Rivero F."/>
            <person name="Putnam N.H."/>
            <person name="West C.M."/>
            <person name="Loomis W.F."/>
            <person name="Chisholm R.L."/>
            <person name="Shaulsky G."/>
            <person name="Strassmann J.E."/>
            <person name="Queller D.C."/>
            <person name="Kuspa A."/>
            <person name="Grigoriev I.V."/>
        </authorList>
    </citation>
    <scope>NUCLEOTIDE SEQUENCE [LARGE SCALE GENOMIC DNA]</scope>
    <source>
        <strain evidence="2">QSDP1</strain>
    </source>
</reference>
<dbReference type="EMBL" id="GL871433">
    <property type="protein sequence ID" value="EGC29430.1"/>
    <property type="molecule type" value="Genomic_DNA"/>
</dbReference>
<sequence>MKFSKAEGWNVFLLLKSIEQNFCPHVSTEFMDLFINEFFVGAQNFQLTMYFLRFLIPTGNINVVKLIHLKFNVLFSRRYSQKNKTGVLELKELKELLSFALRKDYVEIFQILVQYANLTKLECEKELKETKFSIIKETILLKND</sequence>
<dbReference type="AlphaFoldDB" id="F1A2Z7"/>
<dbReference type="RefSeq" id="XP_003294041.1">
    <property type="nucleotide sequence ID" value="XM_003293993.1"/>
</dbReference>
<accession>F1A2Z7</accession>
<dbReference type="GeneID" id="10505362"/>